<keyword evidence="4" id="KW-0235">DNA replication</keyword>
<protein>
    <recommendedName>
        <fullName evidence="11">8-oxo-dGTP diphosphatase</fullName>
        <ecNumber evidence="11">3.6.1.55</ecNumber>
    </recommendedName>
</protein>
<evidence type="ECO:0000256" key="1">
    <source>
        <dbReference type="ARBA" id="ARBA00001946"/>
    </source>
</evidence>
<dbReference type="EC" id="3.6.1.55" evidence="11"/>
<dbReference type="Pfam" id="PF00293">
    <property type="entry name" value="NUDIX"/>
    <property type="match status" value="1"/>
</dbReference>
<reference evidence="14 15" key="1">
    <citation type="submission" date="2024-03" db="EMBL/GenBank/DDBJ databases">
        <title>Mouse gut bacterial collection (mGBC) of GemPharmatech.</title>
        <authorList>
            <person name="He Y."/>
            <person name="Dong L."/>
            <person name="Wu D."/>
            <person name="Gao X."/>
            <person name="Lin Z."/>
        </authorList>
    </citation>
    <scope>NUCLEOTIDE SEQUENCE [LARGE SCALE GENOMIC DNA]</scope>
    <source>
        <strain evidence="14 15">15-30</strain>
    </source>
</reference>
<sequence>MKQVAAAVIVSEGKILAAKRKKERLGGGFWEFPGGKVELGETAKEACKREVKEELGDECQVYGRLPVKRTYQTPYGELTIDFFWTKLLTKNLHLVAASEYRWLKPTELAEVKWLEASKDALELIKQTDLEKVISNGK</sequence>
<comment type="similarity">
    <text evidence="2 12">Belongs to the Nudix hydrolase family.</text>
</comment>
<evidence type="ECO:0000256" key="10">
    <source>
        <dbReference type="ARBA" id="ARBA00035861"/>
    </source>
</evidence>
<keyword evidence="3" id="KW-0515">Mutator protein</keyword>
<dbReference type="InterPro" id="IPR020084">
    <property type="entry name" value="NUDIX_hydrolase_CS"/>
</dbReference>
<dbReference type="InterPro" id="IPR047127">
    <property type="entry name" value="MutT-like"/>
</dbReference>
<dbReference type="RefSeq" id="WP_369941976.1">
    <property type="nucleotide sequence ID" value="NZ_JBCLUF010000017.1"/>
</dbReference>
<name>A0ABV4DSI3_9LACO</name>
<keyword evidence="15" id="KW-1185">Reference proteome</keyword>
<evidence type="ECO:0000256" key="4">
    <source>
        <dbReference type="ARBA" id="ARBA00022705"/>
    </source>
</evidence>
<evidence type="ECO:0000256" key="9">
    <source>
        <dbReference type="ARBA" id="ARBA00023204"/>
    </source>
</evidence>
<evidence type="ECO:0000256" key="7">
    <source>
        <dbReference type="ARBA" id="ARBA00022801"/>
    </source>
</evidence>
<comment type="cofactor">
    <cofactor evidence="1">
        <name>Mg(2+)</name>
        <dbReference type="ChEBI" id="CHEBI:18420"/>
    </cofactor>
</comment>
<feature type="domain" description="Nudix hydrolase" evidence="13">
    <location>
        <begin position="1"/>
        <end position="128"/>
    </location>
</feature>
<dbReference type="InterPro" id="IPR000086">
    <property type="entry name" value="NUDIX_hydrolase_dom"/>
</dbReference>
<comment type="catalytic activity">
    <reaction evidence="10">
        <text>8-oxo-dGTP + H2O = 8-oxo-dGMP + diphosphate + H(+)</text>
        <dbReference type="Rhea" id="RHEA:31575"/>
        <dbReference type="ChEBI" id="CHEBI:15377"/>
        <dbReference type="ChEBI" id="CHEBI:15378"/>
        <dbReference type="ChEBI" id="CHEBI:33019"/>
        <dbReference type="ChEBI" id="CHEBI:63224"/>
        <dbReference type="ChEBI" id="CHEBI:77896"/>
        <dbReference type="EC" id="3.6.1.55"/>
    </reaction>
</comment>
<keyword evidence="8" id="KW-0460">Magnesium</keyword>
<dbReference type="GO" id="GO:0016787">
    <property type="term" value="F:hydrolase activity"/>
    <property type="evidence" value="ECO:0007669"/>
    <property type="project" value="UniProtKB-KW"/>
</dbReference>
<dbReference type="InterPro" id="IPR020476">
    <property type="entry name" value="Nudix_hydrolase"/>
</dbReference>
<dbReference type="SUPFAM" id="SSF55811">
    <property type="entry name" value="Nudix"/>
    <property type="match status" value="1"/>
</dbReference>
<dbReference type="PROSITE" id="PS51462">
    <property type="entry name" value="NUDIX"/>
    <property type="match status" value="1"/>
</dbReference>
<dbReference type="Proteomes" id="UP001565236">
    <property type="component" value="Unassembled WGS sequence"/>
</dbReference>
<evidence type="ECO:0000256" key="2">
    <source>
        <dbReference type="ARBA" id="ARBA00005582"/>
    </source>
</evidence>
<evidence type="ECO:0000256" key="12">
    <source>
        <dbReference type="RuleBase" id="RU003476"/>
    </source>
</evidence>
<evidence type="ECO:0000256" key="3">
    <source>
        <dbReference type="ARBA" id="ARBA00022457"/>
    </source>
</evidence>
<evidence type="ECO:0000256" key="11">
    <source>
        <dbReference type="ARBA" id="ARBA00038905"/>
    </source>
</evidence>
<evidence type="ECO:0000256" key="8">
    <source>
        <dbReference type="ARBA" id="ARBA00022842"/>
    </source>
</evidence>
<dbReference type="CDD" id="cd03425">
    <property type="entry name" value="NUDIX_MutT_NudA_like"/>
    <property type="match status" value="1"/>
</dbReference>
<proteinExistence type="inferred from homology"/>
<dbReference type="EMBL" id="JBCLUF010000017">
    <property type="protein sequence ID" value="MEY8662427.1"/>
    <property type="molecule type" value="Genomic_DNA"/>
</dbReference>
<gene>
    <name evidence="14" type="ORF">AALT52_05940</name>
</gene>
<evidence type="ECO:0000313" key="15">
    <source>
        <dbReference type="Proteomes" id="UP001565236"/>
    </source>
</evidence>
<dbReference type="PANTHER" id="PTHR47707:SF1">
    <property type="entry name" value="NUDIX HYDROLASE FAMILY PROTEIN"/>
    <property type="match status" value="1"/>
</dbReference>
<dbReference type="PROSITE" id="PS00893">
    <property type="entry name" value="NUDIX_BOX"/>
    <property type="match status" value="1"/>
</dbReference>
<dbReference type="Gene3D" id="3.90.79.10">
    <property type="entry name" value="Nucleoside Triphosphate Pyrophosphohydrolase"/>
    <property type="match status" value="1"/>
</dbReference>
<accession>A0ABV4DSI3</accession>
<keyword evidence="5" id="KW-0479">Metal-binding</keyword>
<organism evidence="14 15">
    <name type="scientific">Ligilactobacillus faecis</name>
    <dbReference type="NCBI Taxonomy" id="762833"/>
    <lineage>
        <taxon>Bacteria</taxon>
        <taxon>Bacillati</taxon>
        <taxon>Bacillota</taxon>
        <taxon>Bacilli</taxon>
        <taxon>Lactobacillales</taxon>
        <taxon>Lactobacillaceae</taxon>
        <taxon>Ligilactobacillus</taxon>
    </lineage>
</organism>
<dbReference type="InterPro" id="IPR015797">
    <property type="entry name" value="NUDIX_hydrolase-like_dom_sf"/>
</dbReference>
<comment type="caution">
    <text evidence="14">The sequence shown here is derived from an EMBL/GenBank/DDBJ whole genome shotgun (WGS) entry which is preliminary data.</text>
</comment>
<dbReference type="PRINTS" id="PR00502">
    <property type="entry name" value="NUDIXFAMILY"/>
</dbReference>
<dbReference type="PANTHER" id="PTHR47707">
    <property type="entry name" value="8-OXO-DGTP DIPHOSPHATASE"/>
    <property type="match status" value="1"/>
</dbReference>
<evidence type="ECO:0000256" key="5">
    <source>
        <dbReference type="ARBA" id="ARBA00022723"/>
    </source>
</evidence>
<evidence type="ECO:0000313" key="14">
    <source>
        <dbReference type="EMBL" id="MEY8662427.1"/>
    </source>
</evidence>
<evidence type="ECO:0000259" key="13">
    <source>
        <dbReference type="PROSITE" id="PS51462"/>
    </source>
</evidence>
<keyword evidence="6" id="KW-0227">DNA damage</keyword>
<keyword evidence="7 12" id="KW-0378">Hydrolase</keyword>
<evidence type="ECO:0000256" key="6">
    <source>
        <dbReference type="ARBA" id="ARBA00022763"/>
    </source>
</evidence>
<keyword evidence="9" id="KW-0234">DNA repair</keyword>